<dbReference type="InterPro" id="IPR017380">
    <property type="entry name" value="Hist_AcTrfase_B-typ_cat-su"/>
</dbReference>
<dbReference type="Gene3D" id="3.40.630.30">
    <property type="match status" value="1"/>
</dbReference>
<proteinExistence type="inferred from homology"/>
<keyword evidence="6" id="KW-1133">Transmembrane helix</keyword>
<comment type="caution">
    <text evidence="9">The sequence shown here is derived from an EMBL/GenBank/DDBJ whole genome shotgun (WGS) entry which is preliminary data.</text>
</comment>
<dbReference type="Pfam" id="PF10394">
    <property type="entry name" value="Hat1_N"/>
    <property type="match status" value="1"/>
</dbReference>
<feature type="transmembrane region" description="Helical" evidence="6">
    <location>
        <begin position="20"/>
        <end position="47"/>
    </location>
</feature>
<dbReference type="GO" id="GO:0005634">
    <property type="term" value="C:nucleus"/>
    <property type="evidence" value="ECO:0007669"/>
    <property type="project" value="InterPro"/>
</dbReference>
<dbReference type="PROSITE" id="PS51257">
    <property type="entry name" value="PROKAR_LIPOPROTEIN"/>
    <property type="match status" value="1"/>
</dbReference>
<comment type="catalytic activity">
    <reaction evidence="5">
        <text>L-lysyl-[protein] + acetyl-CoA = N(6)-acetyl-L-lysyl-[protein] + CoA + H(+)</text>
        <dbReference type="Rhea" id="RHEA:45948"/>
        <dbReference type="Rhea" id="RHEA-COMP:9752"/>
        <dbReference type="Rhea" id="RHEA-COMP:10731"/>
        <dbReference type="ChEBI" id="CHEBI:15378"/>
        <dbReference type="ChEBI" id="CHEBI:29969"/>
        <dbReference type="ChEBI" id="CHEBI:57287"/>
        <dbReference type="ChEBI" id="CHEBI:57288"/>
        <dbReference type="ChEBI" id="CHEBI:61930"/>
        <dbReference type="EC" id="2.3.1.48"/>
    </reaction>
</comment>
<keyword evidence="3" id="KW-0808">Transferase</keyword>
<evidence type="ECO:0000256" key="6">
    <source>
        <dbReference type="SAM" id="Phobius"/>
    </source>
</evidence>
<organism evidence="9 10">
    <name type="scientific">Rhynchospora pubera</name>
    <dbReference type="NCBI Taxonomy" id="906938"/>
    <lineage>
        <taxon>Eukaryota</taxon>
        <taxon>Viridiplantae</taxon>
        <taxon>Streptophyta</taxon>
        <taxon>Embryophyta</taxon>
        <taxon>Tracheophyta</taxon>
        <taxon>Spermatophyta</taxon>
        <taxon>Magnoliopsida</taxon>
        <taxon>Liliopsida</taxon>
        <taxon>Poales</taxon>
        <taxon>Cyperaceae</taxon>
        <taxon>Cyperoideae</taxon>
        <taxon>Rhynchosporeae</taxon>
        <taxon>Rhynchospora</taxon>
    </lineage>
</organism>
<evidence type="ECO:0000259" key="8">
    <source>
        <dbReference type="Pfam" id="PF10394"/>
    </source>
</evidence>
<dbReference type="Gene3D" id="3.90.360.10">
    <property type="entry name" value="Histone acetyl transferase 1 (HAT1), N-terminal domain"/>
    <property type="match status" value="1"/>
</dbReference>
<keyword evidence="4" id="KW-0012">Acyltransferase</keyword>
<gene>
    <name evidence="9" type="ORF">LUZ62_049118</name>
</gene>
<evidence type="ECO:0000259" key="7">
    <source>
        <dbReference type="Pfam" id="PF00583"/>
    </source>
</evidence>
<dbReference type="InterPro" id="IPR000182">
    <property type="entry name" value="GNAT_dom"/>
</dbReference>
<feature type="domain" description="N-acetyltransferase" evidence="7">
    <location>
        <begin position="260"/>
        <end position="314"/>
    </location>
</feature>
<evidence type="ECO:0000256" key="4">
    <source>
        <dbReference type="ARBA" id="ARBA00023315"/>
    </source>
</evidence>
<dbReference type="Proteomes" id="UP001140206">
    <property type="component" value="Chromosome 2"/>
</dbReference>
<evidence type="ECO:0000256" key="2">
    <source>
        <dbReference type="ARBA" id="ARBA00013184"/>
    </source>
</evidence>
<dbReference type="CDD" id="cd04301">
    <property type="entry name" value="NAT_SF"/>
    <property type="match status" value="1"/>
</dbReference>
<comment type="similarity">
    <text evidence="1">Belongs to the HAT1 family.</text>
</comment>
<accession>A0AAV8FXB9</accession>
<keyword evidence="10" id="KW-1185">Reference proteome</keyword>
<protein>
    <recommendedName>
        <fullName evidence="2">histone acetyltransferase</fullName>
        <ecNumber evidence="2">2.3.1.48</ecNumber>
    </recommendedName>
</protein>
<dbReference type="InterPro" id="IPR016181">
    <property type="entry name" value="Acyl_CoA_acyltransferase"/>
</dbReference>
<dbReference type="InterPro" id="IPR019467">
    <property type="entry name" value="Hat1_N"/>
</dbReference>
<evidence type="ECO:0000256" key="3">
    <source>
        <dbReference type="ARBA" id="ARBA00022679"/>
    </source>
</evidence>
<dbReference type="GO" id="GO:0000781">
    <property type="term" value="C:chromosome, telomeric region"/>
    <property type="evidence" value="ECO:0007669"/>
    <property type="project" value="GOC"/>
</dbReference>
<dbReference type="InterPro" id="IPR037113">
    <property type="entry name" value="Hat1_N_sf"/>
</dbReference>
<feature type="domain" description="Histone acetyl transferase HAT1 N-terminal" evidence="8">
    <location>
        <begin position="62"/>
        <end position="227"/>
    </location>
</feature>
<reference evidence="9" key="1">
    <citation type="submission" date="2022-08" db="EMBL/GenBank/DDBJ databases">
        <authorList>
            <person name="Marques A."/>
        </authorList>
    </citation>
    <scope>NUCLEOTIDE SEQUENCE</scope>
    <source>
        <strain evidence="9">RhyPub2mFocal</strain>
        <tissue evidence="9">Leaves</tissue>
    </source>
</reference>
<dbReference type="EMBL" id="JAMFTS010000002">
    <property type="protein sequence ID" value="KAJ4797872.1"/>
    <property type="molecule type" value="Genomic_DNA"/>
</dbReference>
<dbReference type="EC" id="2.3.1.48" evidence="2"/>
<dbReference type="Pfam" id="PF00583">
    <property type="entry name" value="Acetyltransf_1"/>
    <property type="match status" value="1"/>
</dbReference>
<dbReference type="GO" id="GO:0004402">
    <property type="term" value="F:histone acetyltransferase activity"/>
    <property type="evidence" value="ECO:0007669"/>
    <property type="project" value="InterPro"/>
</dbReference>
<keyword evidence="6" id="KW-0472">Membrane</keyword>
<evidence type="ECO:0000313" key="9">
    <source>
        <dbReference type="EMBL" id="KAJ4797872.1"/>
    </source>
</evidence>
<dbReference type="PANTHER" id="PTHR12046">
    <property type="entry name" value="HISTONE ACETYLTRANSFERASE TYPE B CATALYTIC SUBUNIT"/>
    <property type="match status" value="1"/>
</dbReference>
<evidence type="ECO:0000313" key="10">
    <source>
        <dbReference type="Proteomes" id="UP001140206"/>
    </source>
</evidence>
<dbReference type="AlphaFoldDB" id="A0AAV8FXB9"/>
<dbReference type="GO" id="GO:0031509">
    <property type="term" value="P:subtelomeric heterochromatin formation"/>
    <property type="evidence" value="ECO:0007669"/>
    <property type="project" value="InterPro"/>
</dbReference>
<name>A0AAV8FXB9_9POAL</name>
<keyword evidence="6" id="KW-0812">Transmembrane</keyword>
<evidence type="ECO:0000256" key="1">
    <source>
        <dbReference type="ARBA" id="ARBA00010543"/>
    </source>
</evidence>
<dbReference type="SUPFAM" id="SSF55729">
    <property type="entry name" value="Acyl-CoA N-acyltransferases (Nat)"/>
    <property type="match status" value="1"/>
</dbReference>
<evidence type="ECO:0000256" key="5">
    <source>
        <dbReference type="ARBA" id="ARBA00048017"/>
    </source>
</evidence>
<sequence length="501" mass="56081">MALKHNISDPHPKKRKRVGFASTGTTLCGCASALYYFSLFPSLYIYITTLTLTLALADDTGIDPNDCINIFAVKTADQVGSTNCLQIEPIDLNHFFGQDGKIYGYNGLQIDVWLSMLSFHAYVDVSFQSKREGGKGVTDLEVPFKSIFGESLLDKEKFVQTFSKDHDYVRNIIADGEVVPLESSMKYSNSNSDNKDPSIEVMRLGMQNANAGLLYSRLVSLVLLLVDGANPIDVTDPRWEIYVAVKRSPENGLSNGKVEMLGFATVYHFFYYPDASRMRIGQILVLPPFQSQGYGRLLLEAINSVAISKNAHDITVEEPSEYLQYLRACMDAVRLLSYEPINPAISSVISFLKENNLSKCTAKPSTGPPASLVDQVRQNLKINKKQFLRCWEVLIYMNLVHENQRCMENFRLLISDRVKGEILNTEDGVKDTGKKIVEVPNDYDSDMSYVMFRSERGEVGDLGMGKNGGDEAKQEEQLKQLVEEELEEISNVVKKVSSLIS</sequence>